<dbReference type="EMBL" id="NGJZ01000002">
    <property type="protein sequence ID" value="RSU07291.1"/>
    <property type="molecule type" value="Genomic_DNA"/>
</dbReference>
<name>A0A430AHA4_9ENTE</name>
<comment type="caution">
    <text evidence="2">The sequence shown here is derived from an EMBL/GenBank/DDBJ whole genome shotgun (WGS) entry which is preliminary data.</text>
</comment>
<dbReference type="Proteomes" id="UP000288669">
    <property type="component" value="Unassembled WGS sequence"/>
</dbReference>
<keyword evidence="3" id="KW-1185">Reference proteome</keyword>
<evidence type="ECO:0000256" key="1">
    <source>
        <dbReference type="SAM" id="MobiDB-lite"/>
    </source>
</evidence>
<gene>
    <name evidence="2" type="ORF">CBF30_08550</name>
</gene>
<reference evidence="2 3" key="1">
    <citation type="submission" date="2017-05" db="EMBL/GenBank/DDBJ databases">
        <title>Vagococcus spp. assemblies.</title>
        <authorList>
            <person name="Gulvik C.A."/>
        </authorList>
    </citation>
    <scope>NUCLEOTIDE SEQUENCE [LARGE SCALE GENOMIC DNA]</scope>
    <source>
        <strain evidence="2 3">DSM 24756</strain>
    </source>
</reference>
<protein>
    <submittedName>
        <fullName evidence="2">Uncharacterized protein</fullName>
    </submittedName>
</protein>
<proteinExistence type="predicted"/>
<dbReference type="RefSeq" id="WP_126825186.1">
    <property type="nucleotide sequence ID" value="NZ_JBHLWU010000002.1"/>
</dbReference>
<sequence>MKARFNFMTRPGYKKVIQDYQNGVKSIISKNKMSVKDEVIDEEVKEIINNTHSSMQQFVKSERKRINKDMATLRSSYKRSKSVYSNPQEEILRRQDFDLELYTMSDNDIERFLSDKERTPSEYELRKIASRNNLSSEIQVRVTKKLNILKRPYEQDGHYQELSKALQEIELIDKPLSRDLMMYFPKGDNQVSNVSLRSLNLIQNKPHELGKEAERVNEALNFLSEVETGEIPVKERTQLSSVVEKENKLKYDDFDLRAIRGTKEFDIRDRFTYLKERYNDKSSDRFDIMKDDYNIEEHLNYLEQQHDKRMANDSAFKEQYEAASNKETEE</sequence>
<evidence type="ECO:0000313" key="3">
    <source>
        <dbReference type="Proteomes" id="UP000288669"/>
    </source>
</evidence>
<accession>A0A430AHA4</accession>
<feature type="region of interest" description="Disordered" evidence="1">
    <location>
        <begin position="310"/>
        <end position="330"/>
    </location>
</feature>
<dbReference type="OrthoDB" id="9949608at2"/>
<dbReference type="AlphaFoldDB" id="A0A430AHA4"/>
<organism evidence="2 3">
    <name type="scientific">Vagococcus entomophilus</name>
    <dbReference type="NCBI Taxonomy" id="1160095"/>
    <lineage>
        <taxon>Bacteria</taxon>
        <taxon>Bacillati</taxon>
        <taxon>Bacillota</taxon>
        <taxon>Bacilli</taxon>
        <taxon>Lactobacillales</taxon>
        <taxon>Enterococcaceae</taxon>
        <taxon>Vagococcus</taxon>
    </lineage>
</organism>
<evidence type="ECO:0000313" key="2">
    <source>
        <dbReference type="EMBL" id="RSU07291.1"/>
    </source>
</evidence>